<comment type="similarity">
    <text evidence="2">Belongs to the EamA transporter family.</text>
</comment>
<feature type="transmembrane region" description="Helical" evidence="7">
    <location>
        <begin position="130"/>
        <end position="147"/>
    </location>
</feature>
<feature type="transmembrane region" description="Helical" evidence="7">
    <location>
        <begin position="153"/>
        <end position="171"/>
    </location>
</feature>
<name>A0ABW1WBV7_9BACL</name>
<keyword evidence="4 7" id="KW-0812">Transmembrane</keyword>
<dbReference type="Proteomes" id="UP001596267">
    <property type="component" value="Unassembled WGS sequence"/>
</dbReference>
<evidence type="ECO:0000256" key="5">
    <source>
        <dbReference type="ARBA" id="ARBA00022989"/>
    </source>
</evidence>
<reference evidence="10" key="1">
    <citation type="journal article" date="2019" name="Int. J. Syst. Evol. Microbiol.">
        <title>The Global Catalogue of Microorganisms (GCM) 10K type strain sequencing project: providing services to taxonomists for standard genome sequencing and annotation.</title>
        <authorList>
            <consortium name="The Broad Institute Genomics Platform"/>
            <consortium name="The Broad Institute Genome Sequencing Center for Infectious Disease"/>
            <person name="Wu L."/>
            <person name="Ma J."/>
        </authorList>
    </citation>
    <scope>NUCLEOTIDE SEQUENCE [LARGE SCALE GENOMIC DNA]</scope>
    <source>
        <strain evidence="10">CCUG 42001</strain>
    </source>
</reference>
<feature type="transmembrane region" description="Helical" evidence="7">
    <location>
        <begin position="7"/>
        <end position="27"/>
    </location>
</feature>
<dbReference type="SUPFAM" id="SSF103481">
    <property type="entry name" value="Multidrug resistance efflux transporter EmrE"/>
    <property type="match status" value="2"/>
</dbReference>
<feature type="transmembrane region" description="Helical" evidence="7">
    <location>
        <begin position="254"/>
        <end position="273"/>
    </location>
</feature>
<evidence type="ECO:0000313" key="10">
    <source>
        <dbReference type="Proteomes" id="UP001596267"/>
    </source>
</evidence>
<keyword evidence="10" id="KW-1185">Reference proteome</keyword>
<evidence type="ECO:0000256" key="3">
    <source>
        <dbReference type="ARBA" id="ARBA00022475"/>
    </source>
</evidence>
<feature type="transmembrane region" description="Helical" evidence="7">
    <location>
        <begin position="100"/>
        <end position="118"/>
    </location>
</feature>
<evidence type="ECO:0000256" key="1">
    <source>
        <dbReference type="ARBA" id="ARBA00004651"/>
    </source>
</evidence>
<dbReference type="InterPro" id="IPR050638">
    <property type="entry name" value="AA-Vitamin_Transporters"/>
</dbReference>
<keyword evidence="5 7" id="KW-1133">Transmembrane helix</keyword>
<gene>
    <name evidence="9" type="ORF">ACFP7A_04485</name>
</gene>
<comment type="caution">
    <text evidence="9">The sequence shown here is derived from an EMBL/GenBank/DDBJ whole genome shotgun (WGS) entry which is preliminary data.</text>
</comment>
<sequence>MGFSRTFLAYLSAILFSVIIGLSFMFVKLSITYADPLDVLADRFSIAFVFAMVVLVVRRIKLTLHWRDIGVLLPLALLNPCLYFLTQALGLVFLPASEAGIIQAMLPVFTLILAALFLRERTNGMQKAATAVSVLGVVLIFVMNGVHFQRAKWIGMSVLFISTFTYAGYNVRARTMAQKFRMVDMTYLMIFGGFLSFNGLAIGNHLIHGNLSDLFVPFTDPIALISILYLGIMASFTTFFLSNFALSELEASKFGVFTNLTTIISIFSGVLFLHEHLFYYHYIGALMVVLGVVGVNKFHLRENTHPMIEKKNE</sequence>
<feature type="transmembrane region" description="Helical" evidence="7">
    <location>
        <begin position="183"/>
        <end position="202"/>
    </location>
</feature>
<keyword evidence="6 7" id="KW-0472">Membrane</keyword>
<evidence type="ECO:0000256" key="6">
    <source>
        <dbReference type="ARBA" id="ARBA00023136"/>
    </source>
</evidence>
<evidence type="ECO:0000256" key="7">
    <source>
        <dbReference type="SAM" id="Phobius"/>
    </source>
</evidence>
<keyword evidence="3" id="KW-1003">Cell membrane</keyword>
<evidence type="ECO:0000256" key="2">
    <source>
        <dbReference type="ARBA" id="ARBA00007362"/>
    </source>
</evidence>
<feature type="domain" description="EamA" evidence="8">
    <location>
        <begin position="9"/>
        <end position="141"/>
    </location>
</feature>
<feature type="domain" description="EamA" evidence="8">
    <location>
        <begin position="154"/>
        <end position="296"/>
    </location>
</feature>
<organism evidence="9 10">
    <name type="scientific">Sporolactobacillus kofuensis</name>
    <dbReference type="NCBI Taxonomy" id="269672"/>
    <lineage>
        <taxon>Bacteria</taxon>
        <taxon>Bacillati</taxon>
        <taxon>Bacillota</taxon>
        <taxon>Bacilli</taxon>
        <taxon>Bacillales</taxon>
        <taxon>Sporolactobacillaceae</taxon>
        <taxon>Sporolactobacillus</taxon>
    </lineage>
</organism>
<feature type="transmembrane region" description="Helical" evidence="7">
    <location>
        <begin position="222"/>
        <end position="242"/>
    </location>
</feature>
<dbReference type="InterPro" id="IPR037185">
    <property type="entry name" value="EmrE-like"/>
</dbReference>
<evidence type="ECO:0000259" key="8">
    <source>
        <dbReference type="Pfam" id="PF00892"/>
    </source>
</evidence>
<comment type="subcellular location">
    <subcellularLocation>
        <location evidence="1">Cell membrane</location>
        <topology evidence="1">Multi-pass membrane protein</topology>
    </subcellularLocation>
</comment>
<proteinExistence type="inferred from homology"/>
<dbReference type="PANTHER" id="PTHR32322:SF18">
    <property type="entry name" value="S-ADENOSYLMETHIONINE_S-ADENOSYLHOMOCYSTEINE TRANSPORTER"/>
    <property type="match status" value="1"/>
</dbReference>
<protein>
    <submittedName>
        <fullName evidence="9">DMT family transporter</fullName>
    </submittedName>
</protein>
<dbReference type="InterPro" id="IPR000620">
    <property type="entry name" value="EamA_dom"/>
</dbReference>
<dbReference type="EMBL" id="JBHSTQ010000003">
    <property type="protein sequence ID" value="MFC6385851.1"/>
    <property type="molecule type" value="Genomic_DNA"/>
</dbReference>
<dbReference type="PANTHER" id="PTHR32322">
    <property type="entry name" value="INNER MEMBRANE TRANSPORTER"/>
    <property type="match status" value="1"/>
</dbReference>
<dbReference type="Gene3D" id="1.10.3730.20">
    <property type="match status" value="1"/>
</dbReference>
<feature type="transmembrane region" description="Helical" evidence="7">
    <location>
        <begin position="279"/>
        <end position="300"/>
    </location>
</feature>
<evidence type="ECO:0000313" key="9">
    <source>
        <dbReference type="EMBL" id="MFC6385851.1"/>
    </source>
</evidence>
<feature type="transmembrane region" description="Helical" evidence="7">
    <location>
        <begin position="39"/>
        <end position="57"/>
    </location>
</feature>
<dbReference type="RefSeq" id="WP_253052529.1">
    <property type="nucleotide sequence ID" value="NZ_JAMXWN010000002.1"/>
</dbReference>
<evidence type="ECO:0000256" key="4">
    <source>
        <dbReference type="ARBA" id="ARBA00022692"/>
    </source>
</evidence>
<accession>A0ABW1WBV7</accession>
<dbReference type="Pfam" id="PF00892">
    <property type="entry name" value="EamA"/>
    <property type="match status" value="2"/>
</dbReference>
<feature type="transmembrane region" description="Helical" evidence="7">
    <location>
        <begin position="69"/>
        <end position="94"/>
    </location>
</feature>